<dbReference type="EMBL" id="CACVKT020006795">
    <property type="protein sequence ID" value="CAC5403575.1"/>
    <property type="molecule type" value="Genomic_DNA"/>
</dbReference>
<protein>
    <submittedName>
        <fullName evidence="1">Uncharacterized protein</fullName>
    </submittedName>
</protein>
<organism evidence="1 2">
    <name type="scientific">Mytilus coruscus</name>
    <name type="common">Sea mussel</name>
    <dbReference type="NCBI Taxonomy" id="42192"/>
    <lineage>
        <taxon>Eukaryota</taxon>
        <taxon>Metazoa</taxon>
        <taxon>Spiralia</taxon>
        <taxon>Lophotrochozoa</taxon>
        <taxon>Mollusca</taxon>
        <taxon>Bivalvia</taxon>
        <taxon>Autobranchia</taxon>
        <taxon>Pteriomorphia</taxon>
        <taxon>Mytilida</taxon>
        <taxon>Mytiloidea</taxon>
        <taxon>Mytilidae</taxon>
        <taxon>Mytilinae</taxon>
        <taxon>Mytilus</taxon>
    </lineage>
</organism>
<accession>A0A6J8D676</accession>
<dbReference type="SUPFAM" id="SSF63829">
    <property type="entry name" value="Calcium-dependent phosphotriesterase"/>
    <property type="match status" value="1"/>
</dbReference>
<evidence type="ECO:0000313" key="1">
    <source>
        <dbReference type="EMBL" id="CAC5403575.1"/>
    </source>
</evidence>
<dbReference type="Proteomes" id="UP000507470">
    <property type="component" value="Unassembled WGS sequence"/>
</dbReference>
<name>A0A6J8D676_MYTCO</name>
<evidence type="ECO:0000313" key="2">
    <source>
        <dbReference type="Proteomes" id="UP000507470"/>
    </source>
</evidence>
<gene>
    <name evidence="1" type="ORF">MCOR_37453</name>
</gene>
<proteinExistence type="predicted"/>
<reference evidence="1 2" key="1">
    <citation type="submission" date="2020-06" db="EMBL/GenBank/DDBJ databases">
        <authorList>
            <person name="Li R."/>
            <person name="Bekaert M."/>
        </authorList>
    </citation>
    <scope>NUCLEOTIDE SEQUENCE [LARGE SCALE GENOMIC DNA]</scope>
    <source>
        <strain evidence="2">wild</strain>
    </source>
</reference>
<sequence length="163" mass="18239">MEKNDMSCEVDITLKHSDEIEKILNEFKSFGEVEVAETDVSLNKDLGRPSGLGIDTVIVVEQYGDVYLITSDGKLQKQLLIPGGAFSVTQINQDTIDITYITEKTIKIFNMENETVTKVIKLDKICWGLSFSNNYLAAGLITDEIRIIDEEGNTRTSIQIQSK</sequence>
<dbReference type="AlphaFoldDB" id="A0A6J8D676"/>
<dbReference type="OrthoDB" id="10409577at2759"/>
<keyword evidence="2" id="KW-1185">Reference proteome</keyword>